<dbReference type="InterPro" id="IPR005312">
    <property type="entry name" value="DUF1759"/>
</dbReference>
<feature type="region of interest" description="Disordered" evidence="1">
    <location>
        <begin position="628"/>
        <end position="663"/>
    </location>
</feature>
<accession>A0ABM1Y0S5</accession>
<feature type="region of interest" description="Disordered" evidence="1">
    <location>
        <begin position="694"/>
        <end position="713"/>
    </location>
</feature>
<reference evidence="2" key="2">
    <citation type="submission" date="2025-05" db="UniProtKB">
        <authorList>
            <consortium name="EnsemblMetazoa"/>
        </authorList>
    </citation>
    <scope>IDENTIFICATION</scope>
    <source>
        <strain evidence="2">Foshan</strain>
    </source>
</reference>
<dbReference type="Proteomes" id="UP000069940">
    <property type="component" value="Unassembled WGS sequence"/>
</dbReference>
<evidence type="ECO:0008006" key="4">
    <source>
        <dbReference type="Google" id="ProtNLM"/>
    </source>
</evidence>
<sequence>MAELKSLVHLRGQVKAKVTRIRKAVEEASGAGAVQLDPAQLKLYQRNLETHYKEYCDLHRQIVTLTPTEKLAEQDETYIFFEAQHNETCLLVETLIQSMTDTPDMRLARRNQQEEPPRIIVQQQPLKAPIPTFDGKPENWPRFKTMFLDVMKTSTDSDAIKLYHLDRALIGGAAGIIDDCTMQSNNYAHAWKLLEERFEDKRLIVDTHIMGMLQLKKMTRPSAKELRELIDDVTRHIDGLTLMKEQMLGMSERFVVNLVATALDSRTRMKWEATVPHKQLPTYKDTMDFLKKRCSILERCDEATTKPTPKPYPAKSSSQLKTYAITEKAEPTCRVCGNGSHPIYKCDALRQMSVPEREAKSDVSPPKSRSDESDSEIEPQQLQSTSAVYSAKKVYPMCNSLLMTAMVQVFDADGKLQPCRVFLDSGSQAHIVSRKLVQSLKLPRLATKIDIVGANNQKSSLSEVVKLQIKSRYSNYTEQLECLVANQVTGQIPSVPIDIKTWNIPPGFTLADPNFHNPGEIDLLIGIQHFFKLMMPGQIKLSDDLPILQETRLRWVVAGAVNPARSKQNRYTNQVISNKPTPADQIASNFVSVNSAMLSNPPEPPSSLAGECSRTTRTVCSVSTLVYERPDGDFPDETDRQRSEIPTGNNRRYRSRPAPISDGHSTTAIAVQHFADSVGVPHWHPLTATIIGPPRTFSEEHQTGPPAPETVPAQPAAAVIPRPGFVRSRYGFDPVPVK</sequence>
<evidence type="ECO:0000313" key="2">
    <source>
        <dbReference type="EnsemblMetazoa" id="AALFPA23_004640.P5698"/>
    </source>
</evidence>
<dbReference type="Gene3D" id="2.40.70.10">
    <property type="entry name" value="Acid Proteases"/>
    <property type="match status" value="1"/>
</dbReference>
<dbReference type="EnsemblMetazoa" id="AALFPA23_004640.R5698">
    <property type="protein sequence ID" value="AALFPA23_004640.P5698"/>
    <property type="gene ID" value="AALFPA23_004640"/>
</dbReference>
<evidence type="ECO:0000313" key="3">
    <source>
        <dbReference type="Proteomes" id="UP000069940"/>
    </source>
</evidence>
<feature type="compositionally biased region" description="Basic and acidic residues" evidence="1">
    <location>
        <begin position="628"/>
        <end position="643"/>
    </location>
</feature>
<protein>
    <recommendedName>
        <fullName evidence="4">Peptidase aspartic putative domain-containing protein</fullName>
    </recommendedName>
</protein>
<organism evidence="2 3">
    <name type="scientific">Aedes albopictus</name>
    <name type="common">Asian tiger mosquito</name>
    <name type="synonym">Stegomyia albopicta</name>
    <dbReference type="NCBI Taxonomy" id="7160"/>
    <lineage>
        <taxon>Eukaryota</taxon>
        <taxon>Metazoa</taxon>
        <taxon>Ecdysozoa</taxon>
        <taxon>Arthropoda</taxon>
        <taxon>Hexapoda</taxon>
        <taxon>Insecta</taxon>
        <taxon>Pterygota</taxon>
        <taxon>Neoptera</taxon>
        <taxon>Endopterygota</taxon>
        <taxon>Diptera</taxon>
        <taxon>Nematocera</taxon>
        <taxon>Culicoidea</taxon>
        <taxon>Culicidae</taxon>
        <taxon>Culicinae</taxon>
        <taxon>Aedini</taxon>
        <taxon>Aedes</taxon>
        <taxon>Stegomyia</taxon>
    </lineage>
</organism>
<dbReference type="Pfam" id="PF03564">
    <property type="entry name" value="DUF1759"/>
    <property type="match status" value="1"/>
</dbReference>
<feature type="region of interest" description="Disordered" evidence="1">
    <location>
        <begin position="355"/>
        <end position="383"/>
    </location>
</feature>
<dbReference type="RefSeq" id="XP_062713972.1">
    <property type="nucleotide sequence ID" value="XM_062857988.1"/>
</dbReference>
<proteinExistence type="predicted"/>
<dbReference type="InterPro" id="IPR021109">
    <property type="entry name" value="Peptidase_aspartic_dom_sf"/>
</dbReference>
<name>A0ABM1Y0S5_AEDAL</name>
<evidence type="ECO:0000256" key="1">
    <source>
        <dbReference type="SAM" id="MobiDB-lite"/>
    </source>
</evidence>
<keyword evidence="3" id="KW-1185">Reference proteome</keyword>
<dbReference type="CDD" id="cd00303">
    <property type="entry name" value="retropepsin_like"/>
    <property type="match status" value="1"/>
</dbReference>
<dbReference type="GeneID" id="134290787"/>
<reference evidence="3" key="1">
    <citation type="journal article" date="2015" name="Proc. Natl. Acad. Sci. U.S.A.">
        <title>Genome sequence of the Asian Tiger mosquito, Aedes albopictus, reveals insights into its biology, genetics, and evolution.</title>
        <authorList>
            <person name="Chen X.G."/>
            <person name="Jiang X."/>
            <person name="Gu J."/>
            <person name="Xu M."/>
            <person name="Wu Y."/>
            <person name="Deng Y."/>
            <person name="Zhang C."/>
            <person name="Bonizzoni M."/>
            <person name="Dermauw W."/>
            <person name="Vontas J."/>
            <person name="Armbruster P."/>
            <person name="Huang X."/>
            <person name="Yang Y."/>
            <person name="Zhang H."/>
            <person name="He W."/>
            <person name="Peng H."/>
            <person name="Liu Y."/>
            <person name="Wu K."/>
            <person name="Chen J."/>
            <person name="Lirakis M."/>
            <person name="Topalis P."/>
            <person name="Van Leeuwen T."/>
            <person name="Hall A.B."/>
            <person name="Jiang X."/>
            <person name="Thorpe C."/>
            <person name="Mueller R.L."/>
            <person name="Sun C."/>
            <person name="Waterhouse R.M."/>
            <person name="Yan G."/>
            <person name="Tu Z.J."/>
            <person name="Fang X."/>
            <person name="James A.A."/>
        </authorList>
    </citation>
    <scope>NUCLEOTIDE SEQUENCE [LARGE SCALE GENOMIC DNA]</scope>
    <source>
        <strain evidence="3">Foshan</strain>
    </source>
</reference>
<dbReference type="PANTHER" id="PTHR47331">
    <property type="entry name" value="PHD-TYPE DOMAIN-CONTAINING PROTEIN"/>
    <property type="match status" value="1"/>
</dbReference>